<dbReference type="InterPro" id="IPR027417">
    <property type="entry name" value="P-loop_NTPase"/>
</dbReference>
<comment type="caution">
    <text evidence="4">The sequence shown here is derived from an EMBL/GenBank/DDBJ whole genome shotgun (WGS) entry which is preliminary data.</text>
</comment>
<dbReference type="AlphaFoldDB" id="A0A3A8IXU1"/>
<proteinExistence type="predicted"/>
<dbReference type="PANTHER" id="PTHR43384">
    <property type="entry name" value="SEPTUM SITE-DETERMINING PROTEIN MIND HOMOLOG, CHLOROPLASTIC-RELATED"/>
    <property type="match status" value="1"/>
</dbReference>
<keyword evidence="2" id="KW-0067">ATP-binding</keyword>
<sequence length="355" mass="37570">MRAFVKPAPLSPPPGSAPASLASAPARPLSAVEPDTVASSGPAGLARRARSRRIIAVGGGKGGIGKSMVSANLGVALAQAGHKVLLVDADLGGANLHTCLGVGPPESTLSDFLRRGKGSLEEVMVSTGVPGLSLIAGAQDSLDAANLKYAQKQKLLRTLLAQTADYLILDLGAGTSFNTLDFFLLADHGLLVVLPEPTSVENAYRFVKAAFFRKLQQVEAQYGIQDLVEGALSTREGGLRTLHDVVAQVRKKAPSDAERLERELASFRVRLVVNQARTDADANVGAAMVAAWKKFFGIDMDDLGALRYDDEAWRAVRKRKPVLIERPDSPVSLGLQRIATRLLSLDGLSPESAIP</sequence>
<dbReference type="GO" id="GO:0016887">
    <property type="term" value="F:ATP hydrolysis activity"/>
    <property type="evidence" value="ECO:0007669"/>
    <property type="project" value="TreeGrafter"/>
</dbReference>
<dbReference type="EMBL" id="RAVZ01000096">
    <property type="protein sequence ID" value="RKG87508.1"/>
    <property type="molecule type" value="Genomic_DNA"/>
</dbReference>
<dbReference type="PANTHER" id="PTHR43384:SF4">
    <property type="entry name" value="CELLULOSE BIOSYNTHESIS PROTEIN BCSQ-RELATED"/>
    <property type="match status" value="1"/>
</dbReference>
<dbReference type="InterPro" id="IPR033756">
    <property type="entry name" value="YlxH/NBP35"/>
</dbReference>
<dbReference type="Pfam" id="PF10609">
    <property type="entry name" value="ParA"/>
    <property type="match status" value="1"/>
</dbReference>
<accession>A0A3A8IXU1</accession>
<evidence type="ECO:0000313" key="4">
    <source>
        <dbReference type="EMBL" id="RKG87508.1"/>
    </source>
</evidence>
<name>A0A3A8IXU1_9BACT</name>
<dbReference type="GO" id="GO:0005829">
    <property type="term" value="C:cytosol"/>
    <property type="evidence" value="ECO:0007669"/>
    <property type="project" value="TreeGrafter"/>
</dbReference>
<reference evidence="5" key="1">
    <citation type="submission" date="2018-09" db="EMBL/GenBank/DDBJ databases">
        <authorList>
            <person name="Livingstone P.G."/>
            <person name="Whitworth D.E."/>
        </authorList>
    </citation>
    <scope>NUCLEOTIDE SEQUENCE [LARGE SCALE GENOMIC DNA]</scope>
    <source>
        <strain evidence="5">CA054A</strain>
    </source>
</reference>
<dbReference type="GO" id="GO:0051782">
    <property type="term" value="P:negative regulation of cell division"/>
    <property type="evidence" value="ECO:0007669"/>
    <property type="project" value="TreeGrafter"/>
</dbReference>
<evidence type="ECO:0000256" key="3">
    <source>
        <dbReference type="SAM" id="MobiDB-lite"/>
    </source>
</evidence>
<dbReference type="RefSeq" id="WP_120541485.1">
    <property type="nucleotide sequence ID" value="NZ_RAVZ01000096.1"/>
</dbReference>
<gene>
    <name evidence="4" type="ORF">D7V88_15825</name>
</gene>
<dbReference type="Proteomes" id="UP000268094">
    <property type="component" value="Unassembled WGS sequence"/>
</dbReference>
<dbReference type="SUPFAM" id="SSF52540">
    <property type="entry name" value="P-loop containing nucleoside triphosphate hydrolases"/>
    <property type="match status" value="1"/>
</dbReference>
<organism evidence="4 5">
    <name type="scientific">Corallococcus terminator</name>
    <dbReference type="NCBI Taxonomy" id="2316733"/>
    <lineage>
        <taxon>Bacteria</taxon>
        <taxon>Pseudomonadati</taxon>
        <taxon>Myxococcota</taxon>
        <taxon>Myxococcia</taxon>
        <taxon>Myxococcales</taxon>
        <taxon>Cystobacterineae</taxon>
        <taxon>Myxococcaceae</taxon>
        <taxon>Corallococcus</taxon>
    </lineage>
</organism>
<keyword evidence="5" id="KW-1185">Reference proteome</keyword>
<dbReference type="Gene3D" id="3.40.50.300">
    <property type="entry name" value="P-loop containing nucleotide triphosphate hydrolases"/>
    <property type="match status" value="1"/>
</dbReference>
<feature type="region of interest" description="Disordered" evidence="3">
    <location>
        <begin position="1"/>
        <end position="45"/>
    </location>
</feature>
<feature type="compositionally biased region" description="Low complexity" evidence="3">
    <location>
        <begin position="17"/>
        <end position="31"/>
    </location>
</feature>
<dbReference type="InterPro" id="IPR050625">
    <property type="entry name" value="ParA/MinD_ATPase"/>
</dbReference>
<protein>
    <submittedName>
        <fullName evidence="4">MinD/ParA family protein</fullName>
    </submittedName>
</protein>
<dbReference type="GO" id="GO:0009898">
    <property type="term" value="C:cytoplasmic side of plasma membrane"/>
    <property type="evidence" value="ECO:0007669"/>
    <property type="project" value="TreeGrafter"/>
</dbReference>
<dbReference type="OrthoDB" id="9773088at2"/>
<keyword evidence="1" id="KW-0547">Nucleotide-binding</keyword>
<evidence type="ECO:0000256" key="2">
    <source>
        <dbReference type="ARBA" id="ARBA00022840"/>
    </source>
</evidence>
<dbReference type="GO" id="GO:0005524">
    <property type="term" value="F:ATP binding"/>
    <property type="evidence" value="ECO:0007669"/>
    <property type="project" value="UniProtKB-KW"/>
</dbReference>
<evidence type="ECO:0000313" key="5">
    <source>
        <dbReference type="Proteomes" id="UP000268094"/>
    </source>
</evidence>
<evidence type="ECO:0000256" key="1">
    <source>
        <dbReference type="ARBA" id="ARBA00022741"/>
    </source>
</evidence>